<dbReference type="EMBL" id="JARYMX010000007">
    <property type="protein sequence ID" value="KAJ9541946.1"/>
    <property type="molecule type" value="Genomic_DNA"/>
</dbReference>
<feature type="compositionally biased region" description="Low complexity" evidence="5">
    <location>
        <begin position="626"/>
        <end position="650"/>
    </location>
</feature>
<dbReference type="InterPro" id="IPR054722">
    <property type="entry name" value="PolX-like_BBD"/>
</dbReference>
<evidence type="ECO:0000256" key="3">
    <source>
        <dbReference type="ARBA" id="ARBA00022750"/>
    </source>
</evidence>
<feature type="compositionally biased region" description="Polar residues" evidence="5">
    <location>
        <begin position="597"/>
        <end position="625"/>
    </location>
</feature>
<dbReference type="GO" id="GO:0008270">
    <property type="term" value="F:zinc ion binding"/>
    <property type="evidence" value="ECO:0007669"/>
    <property type="project" value="InterPro"/>
</dbReference>
<dbReference type="AlphaFoldDB" id="A0AA38SSN8"/>
<dbReference type="InterPro" id="IPR039537">
    <property type="entry name" value="Retrotran_Ty1/copia-like"/>
</dbReference>
<accession>A0AA38SSN8</accession>
<sequence length="1147" mass="129203">MKSIADELALVQNPVKDEDLMVHILCQLGDDFKNVAQSLRLLDSKLSFPEFFGELVNFERELQTIVTPPLMATANFTQKHLRTNARPAPYRRNMQSNFNGKPSRNQFPNGSNFNNGNRDSRTTIYCQYCNFAGHEAKECRKLARFLHENHVTTGNSMTQSKASPIANVTTSSYMFDTGASHHVDPDRASFHCVSEYGGLDEISLSNGNTLSITHIGQTHLPTPHGFLNLKDVRCVPQIKNKLISVAKLCKTNQVYVEFFPTHFFVKDLQTGARLMRGENYHDVYYANLPSQPKINAVSTTLPLDWHHKLGHPSIRILKQIAKCLGLRFNLFNFHCDSCSINKSHKDSFGINSFTTTTPVQLIYSDVWGPVEKSIDGFTYYVIFVDFHTKYIWLYPMKNKSDISILFPQFKLLVEKYFQTPLISLFTDNGGEYIGLSAYLQSQGISHFTTTPHTPEQNGVAERRHRHITETEPTYTKLKPFGCLCYPWLRPYARSKLHPRSEKCVFLGYSSSKSAYKCYDYTNRRLYHSRHVECIETQFPLKSQSHSMTILTMDDLFGISPSQSVPKAQHHPLSPHSTHPAPSIHIPPSDPLEPPIPTQTHISLVHSPTSSADNTSNSLTPTHSQNTTESHTISSTTSPLSPSLSTSSTTPQADSVESLPLPSPLPPRTRKPNSKYYNSSFVNHTTHHPISSTLEPTNHNQALKDPEWRKAMDNEFNGLLQNATWELVPPSQHKPISSKWVFRIKRLTKPVTIRTVLAIALSQNWPIRQLDVNNAFLHGTIHEDVYMSQPPGYVNPDFPNHLCHLRKSLYSLKQAPRAWYMELATYLLELGFRKSLADPSLFIYNRDGIISYFLVYVDDIVLTGNNNPFIQHIILIHTTTGLFLSQHAHVQNLLTKFKMDGAKPMATPLSSTESLSSVDDSPTIDPTPYRQLVGSLQYLAFTRPDVSYAVNKLSQNMHAPTQLHWQALKRVLQYLKGTIHHDLFLNRGSPIDLTAFTNSDWGEIADGGAPQLPILSTLVPTSSLGVHHVKNRFLRSGIQGTSKRCSRAILGLSATKPPTLFCDNAGATYLCANPVYHSHMKHVALDYHFVLEKVTNGSLRVLHIHSNDQVADVLTKTLGRGPFYRIRSKIGVSDGSSILRGHIKETTN</sequence>
<keyword evidence="2" id="KW-0479">Metal-binding</keyword>
<dbReference type="CDD" id="cd09272">
    <property type="entry name" value="RNase_HI_RT_Ty1"/>
    <property type="match status" value="1"/>
</dbReference>
<dbReference type="SUPFAM" id="SSF53098">
    <property type="entry name" value="Ribonuclease H-like"/>
    <property type="match status" value="1"/>
</dbReference>
<keyword evidence="3" id="KW-0064">Aspartyl protease</keyword>
<gene>
    <name evidence="7" type="ORF">OSB04_028452</name>
</gene>
<dbReference type="Gene3D" id="3.30.420.10">
    <property type="entry name" value="Ribonuclease H-like superfamily/Ribonuclease H"/>
    <property type="match status" value="1"/>
</dbReference>
<dbReference type="GO" id="GO:0015074">
    <property type="term" value="P:DNA integration"/>
    <property type="evidence" value="ECO:0007669"/>
    <property type="project" value="InterPro"/>
</dbReference>
<dbReference type="PROSITE" id="PS50994">
    <property type="entry name" value="INTEGRASE"/>
    <property type="match status" value="1"/>
</dbReference>
<dbReference type="GO" id="GO:0006508">
    <property type="term" value="P:proteolysis"/>
    <property type="evidence" value="ECO:0007669"/>
    <property type="project" value="UniProtKB-KW"/>
</dbReference>
<dbReference type="InterPro" id="IPR036875">
    <property type="entry name" value="Znf_CCHC_sf"/>
</dbReference>
<comment type="caution">
    <text evidence="7">The sequence shown here is derived from an EMBL/GenBank/DDBJ whole genome shotgun (WGS) entry which is preliminary data.</text>
</comment>
<evidence type="ECO:0000256" key="1">
    <source>
        <dbReference type="ARBA" id="ARBA00022670"/>
    </source>
</evidence>
<reference evidence="7" key="1">
    <citation type="submission" date="2023-03" db="EMBL/GenBank/DDBJ databases">
        <title>Chromosome-scale reference genome and RAD-based genetic map of yellow starthistle (Centaurea solstitialis) reveal putative structural variation and QTLs associated with invader traits.</title>
        <authorList>
            <person name="Reatini B."/>
            <person name="Cang F.A."/>
            <person name="Jiang Q."/>
            <person name="Mckibben M.T.W."/>
            <person name="Barker M.S."/>
            <person name="Rieseberg L.H."/>
            <person name="Dlugosch K.M."/>
        </authorList>
    </citation>
    <scope>NUCLEOTIDE SEQUENCE</scope>
    <source>
        <strain evidence="7">CAN-66</strain>
        <tissue evidence="7">Leaf</tissue>
    </source>
</reference>
<dbReference type="PANTHER" id="PTHR42648">
    <property type="entry name" value="TRANSPOSASE, PUTATIVE-RELATED"/>
    <property type="match status" value="1"/>
</dbReference>
<keyword evidence="1" id="KW-0645">Protease</keyword>
<evidence type="ECO:0000256" key="2">
    <source>
        <dbReference type="ARBA" id="ARBA00022723"/>
    </source>
</evidence>
<feature type="region of interest" description="Disordered" evidence="5">
    <location>
        <begin position="96"/>
        <end position="116"/>
    </location>
</feature>
<dbReference type="InterPro" id="IPR057670">
    <property type="entry name" value="SH3_retrovirus"/>
</dbReference>
<dbReference type="InterPro" id="IPR043502">
    <property type="entry name" value="DNA/RNA_pol_sf"/>
</dbReference>
<dbReference type="SUPFAM" id="SSF56672">
    <property type="entry name" value="DNA/RNA polymerases"/>
    <property type="match status" value="1"/>
</dbReference>
<dbReference type="Pfam" id="PF07727">
    <property type="entry name" value="RVT_2"/>
    <property type="match status" value="1"/>
</dbReference>
<dbReference type="PANTHER" id="PTHR42648:SF26">
    <property type="entry name" value="INTEGRASE CATALYTIC DOMAIN-CONTAINING PROTEIN"/>
    <property type="match status" value="1"/>
</dbReference>
<organism evidence="7 8">
    <name type="scientific">Centaurea solstitialis</name>
    <name type="common">yellow star-thistle</name>
    <dbReference type="NCBI Taxonomy" id="347529"/>
    <lineage>
        <taxon>Eukaryota</taxon>
        <taxon>Viridiplantae</taxon>
        <taxon>Streptophyta</taxon>
        <taxon>Embryophyta</taxon>
        <taxon>Tracheophyta</taxon>
        <taxon>Spermatophyta</taxon>
        <taxon>Magnoliopsida</taxon>
        <taxon>eudicotyledons</taxon>
        <taxon>Gunneridae</taxon>
        <taxon>Pentapetalae</taxon>
        <taxon>asterids</taxon>
        <taxon>campanulids</taxon>
        <taxon>Asterales</taxon>
        <taxon>Asteraceae</taxon>
        <taxon>Carduoideae</taxon>
        <taxon>Cardueae</taxon>
        <taxon>Centaureinae</taxon>
        <taxon>Centaurea</taxon>
    </lineage>
</organism>
<dbReference type="SUPFAM" id="SSF57756">
    <property type="entry name" value="Retrovirus zinc finger-like domains"/>
    <property type="match status" value="1"/>
</dbReference>
<dbReference type="Pfam" id="PF22936">
    <property type="entry name" value="Pol_BBD"/>
    <property type="match status" value="1"/>
</dbReference>
<dbReference type="InterPro" id="IPR036397">
    <property type="entry name" value="RNaseH_sf"/>
</dbReference>
<name>A0AA38SSN8_9ASTR</name>
<dbReference type="GO" id="GO:0004190">
    <property type="term" value="F:aspartic-type endopeptidase activity"/>
    <property type="evidence" value="ECO:0007669"/>
    <property type="project" value="UniProtKB-KW"/>
</dbReference>
<feature type="domain" description="Integrase catalytic" evidence="6">
    <location>
        <begin position="354"/>
        <end position="547"/>
    </location>
</feature>
<evidence type="ECO:0000256" key="4">
    <source>
        <dbReference type="ARBA" id="ARBA00022801"/>
    </source>
</evidence>
<evidence type="ECO:0000259" key="6">
    <source>
        <dbReference type="PROSITE" id="PS50994"/>
    </source>
</evidence>
<evidence type="ECO:0000313" key="8">
    <source>
        <dbReference type="Proteomes" id="UP001172457"/>
    </source>
</evidence>
<keyword evidence="8" id="KW-1185">Reference proteome</keyword>
<feature type="region of interest" description="Disordered" evidence="5">
    <location>
        <begin position="560"/>
        <end position="681"/>
    </location>
</feature>
<feature type="compositionally biased region" description="Pro residues" evidence="5">
    <location>
        <begin position="587"/>
        <end position="596"/>
    </location>
</feature>
<dbReference type="Proteomes" id="UP001172457">
    <property type="component" value="Chromosome 7"/>
</dbReference>
<dbReference type="InterPro" id="IPR013103">
    <property type="entry name" value="RVT_2"/>
</dbReference>
<protein>
    <recommendedName>
        <fullName evidence="6">Integrase catalytic domain-containing protein</fullName>
    </recommendedName>
</protein>
<dbReference type="Pfam" id="PF25597">
    <property type="entry name" value="SH3_retrovirus"/>
    <property type="match status" value="1"/>
</dbReference>
<dbReference type="InterPro" id="IPR001584">
    <property type="entry name" value="Integrase_cat-core"/>
</dbReference>
<evidence type="ECO:0000313" key="7">
    <source>
        <dbReference type="EMBL" id="KAJ9541946.1"/>
    </source>
</evidence>
<proteinExistence type="predicted"/>
<keyword evidence="4" id="KW-0378">Hydrolase</keyword>
<dbReference type="InterPro" id="IPR012337">
    <property type="entry name" value="RNaseH-like_sf"/>
</dbReference>
<dbReference type="GO" id="GO:0003676">
    <property type="term" value="F:nucleic acid binding"/>
    <property type="evidence" value="ECO:0007669"/>
    <property type="project" value="InterPro"/>
</dbReference>
<evidence type="ECO:0000256" key="5">
    <source>
        <dbReference type="SAM" id="MobiDB-lite"/>
    </source>
</evidence>